<gene>
    <name evidence="8" type="ordered locus">Pnap_0111</name>
</gene>
<comment type="pathway">
    <text evidence="6">Amino-acid degradation; L-threonine degradation via propanoate pathway; propanoate from L-threonine: step 1/4.</text>
</comment>
<dbReference type="EMBL" id="CP000529">
    <property type="protein sequence ID" value="ABM35436.1"/>
    <property type="molecule type" value="Genomic_DNA"/>
</dbReference>
<dbReference type="EC" id="4.3.1.19" evidence="6"/>
<dbReference type="AlphaFoldDB" id="A1VIF8"/>
<keyword evidence="9" id="KW-1185">Reference proteome</keyword>
<dbReference type="InterPro" id="IPR045865">
    <property type="entry name" value="ACT-like_dom_sf"/>
</dbReference>
<proteinExistence type="inferred from homology"/>
<dbReference type="GO" id="GO:0004794">
    <property type="term" value="F:threonine deaminase activity"/>
    <property type="evidence" value="ECO:0007669"/>
    <property type="project" value="UniProtKB-EC"/>
</dbReference>
<dbReference type="PROSITE" id="PS51671">
    <property type="entry name" value="ACT"/>
    <property type="match status" value="1"/>
</dbReference>
<dbReference type="GO" id="GO:0003941">
    <property type="term" value="F:L-serine ammonia-lyase activity"/>
    <property type="evidence" value="ECO:0007669"/>
    <property type="project" value="UniProtKB-EC"/>
</dbReference>
<dbReference type="GO" id="GO:0000166">
    <property type="term" value="F:nucleotide binding"/>
    <property type="evidence" value="ECO:0007669"/>
    <property type="project" value="UniProtKB-KW"/>
</dbReference>
<dbReference type="GO" id="GO:0070689">
    <property type="term" value="P:L-threonine catabolic process to propionate"/>
    <property type="evidence" value="ECO:0007669"/>
    <property type="project" value="UniProtKB-UniPathway"/>
</dbReference>
<evidence type="ECO:0000256" key="1">
    <source>
        <dbReference type="ARBA" id="ARBA00001933"/>
    </source>
</evidence>
<organism evidence="8 9">
    <name type="scientific">Polaromonas naphthalenivorans (strain CJ2)</name>
    <dbReference type="NCBI Taxonomy" id="365044"/>
    <lineage>
        <taxon>Bacteria</taxon>
        <taxon>Pseudomonadati</taxon>
        <taxon>Pseudomonadota</taxon>
        <taxon>Betaproteobacteria</taxon>
        <taxon>Burkholderiales</taxon>
        <taxon>Comamonadaceae</taxon>
        <taxon>Polaromonas</taxon>
    </lineage>
</organism>
<dbReference type="HOGENOM" id="CLU_021152_4_1_4"/>
<dbReference type="Gene3D" id="3.30.70.260">
    <property type="match status" value="1"/>
</dbReference>
<evidence type="ECO:0000256" key="3">
    <source>
        <dbReference type="ARBA" id="ARBA00022898"/>
    </source>
</evidence>
<evidence type="ECO:0000259" key="7">
    <source>
        <dbReference type="PROSITE" id="PS51671"/>
    </source>
</evidence>
<dbReference type="GO" id="GO:0006565">
    <property type="term" value="P:L-serine catabolic process"/>
    <property type="evidence" value="ECO:0007669"/>
    <property type="project" value="TreeGrafter"/>
</dbReference>
<dbReference type="Pfam" id="PF01842">
    <property type="entry name" value="ACT"/>
    <property type="match status" value="1"/>
</dbReference>
<dbReference type="InterPro" id="IPR001926">
    <property type="entry name" value="TrpB-like_PALP"/>
</dbReference>
<dbReference type="OrthoDB" id="9811476at2"/>
<accession>A1VIF8</accession>
<dbReference type="PANTHER" id="PTHR48078">
    <property type="entry name" value="THREONINE DEHYDRATASE, MITOCHONDRIAL-RELATED"/>
    <property type="match status" value="1"/>
</dbReference>
<keyword evidence="4 6" id="KW-0456">Lyase</keyword>
<dbReference type="EC" id="4.3.1.17" evidence="6"/>
<dbReference type="SUPFAM" id="SSF55021">
    <property type="entry name" value="ACT-like"/>
    <property type="match status" value="1"/>
</dbReference>
<comment type="function">
    <text evidence="6">Catalyzes the anaerobic formation of alpha-ketobutyrate and ammonia from threonine in a two-step reaction. The first step involved a dehydration of threonine and a production of enamine intermediates (aminocrotonate), which tautomerizes to its imine form (iminobutyrate). Both intermediates are unstable and short-lived. The second step is the nonenzymatic hydrolysis of the enamine/imine intermediates to form 2-ketobutyrate and free ammonia. In the low water environment of the cell, the second step is accelerated by RidA.</text>
</comment>
<dbReference type="CDD" id="cd04886">
    <property type="entry name" value="ACT_ThrD-II-like"/>
    <property type="match status" value="1"/>
</dbReference>
<dbReference type="NCBIfam" id="TIGR01127">
    <property type="entry name" value="ilvA_1Cterm"/>
    <property type="match status" value="1"/>
</dbReference>
<sequence length="400" mass="42396">MLSLTVIEQAAQRLHGHLLDTPCVESRTLSQLTGAQIYLKFENLQYTASFKERGACNKLAQLTESERQRGVIAMSAGNHAQGVAYHAQRLGIRAVIVMPRFTPGVKIERTRGFGAEVVLHGDTLDASRAHAMGLAEREKLVFVHPYDDEAIVAGQGTVGLEMLHAVPELEVLVIAVGGGGLIAGVATAAKALKPGIEIIGVQTSRFPAMVNAIKGTHHPQGTSTIADGIAVGTPGVIAQAIIAEKVDDLLLVDEGDIEQAMVMLLEIEKTLVEGAGAAGLAALLKYPARFAGRKVGLVLCGGNIDPLLLAAIIERGMVRAGRLARIRVSARDIPGSLAKITATVADAGANIEEVHHQRAFTMLAAQNVEIELVLQTRGRPHIAQVLQALRTAGFEAEEQH</sequence>
<dbReference type="InterPro" id="IPR002912">
    <property type="entry name" value="ACT_dom"/>
</dbReference>
<dbReference type="PANTHER" id="PTHR48078:SF6">
    <property type="entry name" value="L-THREONINE DEHYDRATASE CATABOLIC TDCB"/>
    <property type="match status" value="1"/>
</dbReference>
<dbReference type="Gene3D" id="3.40.50.1100">
    <property type="match status" value="2"/>
</dbReference>
<evidence type="ECO:0000313" key="9">
    <source>
        <dbReference type="Proteomes" id="UP000000644"/>
    </source>
</evidence>
<dbReference type="Pfam" id="PF00291">
    <property type="entry name" value="PALP"/>
    <property type="match status" value="1"/>
</dbReference>
<dbReference type="InterPro" id="IPR036052">
    <property type="entry name" value="TrpB-like_PALP_sf"/>
</dbReference>
<comment type="subunit">
    <text evidence="6">In the native structure, TdcB is in a dimeric form, whereas in the TdcB-AMP complex, it exists in a tetrameric form (dimer of dimers).</text>
</comment>
<dbReference type="GO" id="GO:0009097">
    <property type="term" value="P:isoleucine biosynthetic process"/>
    <property type="evidence" value="ECO:0007669"/>
    <property type="project" value="TreeGrafter"/>
</dbReference>
<dbReference type="CDD" id="cd01562">
    <property type="entry name" value="Thr-dehyd"/>
    <property type="match status" value="1"/>
</dbReference>
<dbReference type="STRING" id="365044.Pnap_0111"/>
<dbReference type="FunFam" id="3.40.50.1100:FF:000005">
    <property type="entry name" value="Threonine dehydratase catabolic"/>
    <property type="match status" value="1"/>
</dbReference>
<comment type="catalytic activity">
    <reaction evidence="6">
        <text>L-threonine = 2-oxobutanoate + NH4(+)</text>
        <dbReference type="Rhea" id="RHEA:22108"/>
        <dbReference type="ChEBI" id="CHEBI:16763"/>
        <dbReference type="ChEBI" id="CHEBI:28938"/>
        <dbReference type="ChEBI" id="CHEBI:57926"/>
        <dbReference type="EC" id="4.3.1.19"/>
    </reaction>
</comment>
<evidence type="ECO:0000313" key="8">
    <source>
        <dbReference type="EMBL" id="ABM35436.1"/>
    </source>
</evidence>
<keyword evidence="6" id="KW-0547">Nucleotide-binding</keyword>
<protein>
    <recommendedName>
        <fullName evidence="6">L-threonine dehydratase catabolic TdcB</fullName>
        <ecNumber evidence="6">4.3.1.17</ecNumber>
        <ecNumber evidence="6">4.3.1.19</ecNumber>
    </recommendedName>
    <alternativeName>
        <fullName evidence="6">L-serine dehydratase</fullName>
    </alternativeName>
    <alternativeName>
        <fullName evidence="6">Threonine deaminase</fullName>
    </alternativeName>
</protein>
<comment type="catalytic activity">
    <reaction evidence="5 6">
        <text>L-serine = pyruvate + NH4(+)</text>
        <dbReference type="Rhea" id="RHEA:19169"/>
        <dbReference type="ChEBI" id="CHEBI:15361"/>
        <dbReference type="ChEBI" id="CHEBI:28938"/>
        <dbReference type="ChEBI" id="CHEBI:33384"/>
        <dbReference type="EC" id="4.3.1.17"/>
    </reaction>
</comment>
<dbReference type="UniPathway" id="UPA00052">
    <property type="reaction ID" value="UER00507"/>
</dbReference>
<dbReference type="SUPFAM" id="SSF53686">
    <property type="entry name" value="Tryptophan synthase beta subunit-like PLP-dependent enzymes"/>
    <property type="match status" value="1"/>
</dbReference>
<dbReference type="InterPro" id="IPR005789">
    <property type="entry name" value="Thr_deHydtase_catblc"/>
</dbReference>
<keyword evidence="3 6" id="KW-0663">Pyridoxal phosphate</keyword>
<feature type="domain" description="ACT" evidence="7">
    <location>
        <begin position="325"/>
        <end position="400"/>
    </location>
</feature>
<dbReference type="KEGG" id="pna:Pnap_0111"/>
<dbReference type="Proteomes" id="UP000000644">
    <property type="component" value="Chromosome"/>
</dbReference>
<dbReference type="InterPro" id="IPR044561">
    <property type="entry name" value="ACT_ThrD-II-like"/>
</dbReference>
<evidence type="ECO:0000256" key="4">
    <source>
        <dbReference type="ARBA" id="ARBA00023239"/>
    </source>
</evidence>
<dbReference type="InterPro" id="IPR050147">
    <property type="entry name" value="Ser/Thr_Dehydratase"/>
</dbReference>
<comment type="cofactor">
    <cofactor evidence="1 6">
        <name>pyridoxal 5'-phosphate</name>
        <dbReference type="ChEBI" id="CHEBI:597326"/>
    </cofactor>
</comment>
<comment type="similarity">
    <text evidence="2 6">Belongs to the serine/threonine dehydratase family.</text>
</comment>
<comment type="function">
    <text evidence="6">TdcB also dehydrates serine to yield pyruvate via analogous enamine/imine intermediates.</text>
</comment>
<dbReference type="NCBIfam" id="NF005600">
    <property type="entry name" value="PRK07334.1"/>
    <property type="match status" value="1"/>
</dbReference>
<evidence type="ECO:0000256" key="5">
    <source>
        <dbReference type="ARBA" id="ARBA00049406"/>
    </source>
</evidence>
<evidence type="ECO:0000256" key="2">
    <source>
        <dbReference type="ARBA" id="ARBA00010869"/>
    </source>
</evidence>
<dbReference type="RefSeq" id="WP_011799546.1">
    <property type="nucleotide sequence ID" value="NC_008781.1"/>
</dbReference>
<evidence type="ECO:0000256" key="6">
    <source>
        <dbReference type="RuleBase" id="RU363083"/>
    </source>
</evidence>
<name>A1VIF8_POLNA</name>
<reference evidence="9" key="1">
    <citation type="journal article" date="2009" name="Environ. Microbiol.">
        <title>The genome of Polaromonas naphthalenivorans strain CJ2, isolated from coal tar-contaminated sediment, reveals physiological and metabolic versatility and evolution through extensive horizontal gene transfer.</title>
        <authorList>
            <person name="Yagi J.M."/>
            <person name="Sims D."/>
            <person name="Brettin T."/>
            <person name="Bruce D."/>
            <person name="Madsen E.L."/>
        </authorList>
    </citation>
    <scope>NUCLEOTIDE SEQUENCE [LARGE SCALE GENOMIC DNA]</scope>
    <source>
        <strain evidence="9">CJ2</strain>
    </source>
</reference>
<dbReference type="eggNOG" id="COG1171">
    <property type="taxonomic scope" value="Bacteria"/>
</dbReference>